<dbReference type="InterPro" id="IPR050220">
    <property type="entry name" value="Type_II_DNA_Topoisomerases"/>
</dbReference>
<evidence type="ECO:0000256" key="4">
    <source>
        <dbReference type="ARBA" id="ARBA00022741"/>
    </source>
</evidence>
<dbReference type="GO" id="GO:0003677">
    <property type="term" value="F:DNA binding"/>
    <property type="evidence" value="ECO:0007669"/>
    <property type="project" value="UniProtKB-UniRule"/>
</dbReference>
<comment type="subunit">
    <text evidence="9">Heterotetramer, composed of two GyrA and two GyrB chains. In the heterotetramer, GyrA contains the active site tyrosine that forms a transient covalent intermediate with DNA, while GyrB binds cofactors and catalyzes ATP hydrolysis.</text>
</comment>
<comment type="catalytic activity">
    <reaction evidence="1 9 10">
        <text>ATP-dependent breakage, passage and rejoining of double-stranded DNA.</text>
        <dbReference type="EC" id="5.6.2.2"/>
    </reaction>
</comment>
<dbReference type="Gene3D" id="2.120.10.90">
    <property type="entry name" value="DNA gyrase/topoisomerase IV, subunit A, C-terminal"/>
    <property type="match status" value="1"/>
</dbReference>
<dbReference type="FunFam" id="3.30.1360.40:FF:000002">
    <property type="entry name" value="DNA gyrase subunit A"/>
    <property type="match status" value="1"/>
</dbReference>
<keyword evidence="15" id="KW-1185">Reference proteome</keyword>
<feature type="coiled-coil region" evidence="11">
    <location>
        <begin position="436"/>
        <end position="491"/>
    </location>
</feature>
<dbReference type="SUPFAM" id="SSF101904">
    <property type="entry name" value="GyrA/ParC C-terminal domain-like"/>
    <property type="match status" value="1"/>
</dbReference>
<dbReference type="SMART" id="SM00434">
    <property type="entry name" value="TOP4c"/>
    <property type="match status" value="1"/>
</dbReference>
<dbReference type="EMBL" id="PYAV01000006">
    <property type="protein sequence ID" value="PSL45948.1"/>
    <property type="molecule type" value="Genomic_DNA"/>
</dbReference>
<feature type="compositionally biased region" description="Basic and acidic residues" evidence="12">
    <location>
        <begin position="814"/>
        <end position="825"/>
    </location>
</feature>
<dbReference type="InterPro" id="IPR006691">
    <property type="entry name" value="GyrA/parC_rep"/>
</dbReference>
<evidence type="ECO:0000256" key="12">
    <source>
        <dbReference type="SAM" id="MobiDB-lite"/>
    </source>
</evidence>
<comment type="caution">
    <text evidence="14">The sequence shown here is derived from an EMBL/GenBank/DDBJ whole genome shotgun (WGS) entry which is preliminary data.</text>
</comment>
<evidence type="ECO:0000256" key="1">
    <source>
        <dbReference type="ARBA" id="ARBA00000185"/>
    </source>
</evidence>
<evidence type="ECO:0000256" key="8">
    <source>
        <dbReference type="ARBA" id="ARBA00023235"/>
    </source>
</evidence>
<comment type="miscellaneous">
    <text evidence="9">Few gyrases are as efficient as E.coli at forming negative supercoils. Not all organisms have 2 type II topoisomerases; in organisms with a single type II topoisomerase this enzyme also has to decatenate newly replicated chromosomes.</text>
</comment>
<comment type="function">
    <text evidence="9">A type II topoisomerase that negatively supercoils closed circular double-stranded (ds) DNA in an ATP-dependent manner to modulate DNA topology and maintain chromosomes in an underwound state. Negative supercoiling favors strand separation, and DNA replication, transcription, recombination and repair, all of which involve strand separation. Also able to catalyze the interconversion of other topological isomers of dsDNA rings, including catenanes and knotted rings. Type II topoisomerases break and join 2 DNA strands simultaneously in an ATP-dependent manner.</text>
</comment>
<dbReference type="InterPro" id="IPR002205">
    <property type="entry name" value="Topo_IIA_dom_A"/>
</dbReference>
<evidence type="ECO:0000256" key="3">
    <source>
        <dbReference type="ARBA" id="ARBA00022490"/>
    </source>
</evidence>
<dbReference type="GO" id="GO:0005524">
    <property type="term" value="F:ATP binding"/>
    <property type="evidence" value="ECO:0007669"/>
    <property type="project" value="UniProtKB-UniRule"/>
</dbReference>
<dbReference type="Gene3D" id="3.90.199.10">
    <property type="entry name" value="Topoisomerase II, domain 5"/>
    <property type="match status" value="1"/>
</dbReference>
<evidence type="ECO:0000256" key="9">
    <source>
        <dbReference type="HAMAP-Rule" id="MF_01897"/>
    </source>
</evidence>
<organism evidence="14 15">
    <name type="scientific">Salsuginibacillus halophilus</name>
    <dbReference type="NCBI Taxonomy" id="517424"/>
    <lineage>
        <taxon>Bacteria</taxon>
        <taxon>Bacillati</taxon>
        <taxon>Bacillota</taxon>
        <taxon>Bacilli</taxon>
        <taxon>Bacillales</taxon>
        <taxon>Bacillaceae</taxon>
        <taxon>Salsuginibacillus</taxon>
    </lineage>
</organism>
<dbReference type="OrthoDB" id="9806486at2"/>
<dbReference type="HAMAP" id="MF_01897">
    <property type="entry name" value="GyrA"/>
    <property type="match status" value="1"/>
</dbReference>
<accession>A0A2P8HIA6</accession>
<dbReference type="RefSeq" id="WP_106588617.1">
    <property type="nucleotide sequence ID" value="NZ_PYAV01000006.1"/>
</dbReference>
<dbReference type="CDD" id="cd00187">
    <property type="entry name" value="TOP4c"/>
    <property type="match status" value="1"/>
</dbReference>
<evidence type="ECO:0000256" key="6">
    <source>
        <dbReference type="ARBA" id="ARBA00023029"/>
    </source>
</evidence>
<dbReference type="InterPro" id="IPR035516">
    <property type="entry name" value="Gyrase/topoIV_suA_C"/>
</dbReference>
<feature type="active site" description="O-(5'-phospho-DNA)-tyrosine intermediate" evidence="9 10">
    <location>
        <position position="122"/>
    </location>
</feature>
<feature type="short sequence motif" description="GyrA-box" evidence="9">
    <location>
        <begin position="525"/>
        <end position="531"/>
    </location>
</feature>
<dbReference type="FunFam" id="1.10.268.10:FF:000001">
    <property type="entry name" value="DNA gyrase subunit A"/>
    <property type="match status" value="1"/>
</dbReference>
<dbReference type="GO" id="GO:0009330">
    <property type="term" value="C:DNA topoisomerase type II (double strand cut, ATP-hydrolyzing) complex"/>
    <property type="evidence" value="ECO:0007669"/>
    <property type="project" value="TreeGrafter"/>
</dbReference>
<comment type="similarity">
    <text evidence="2 9">Belongs to the type II topoisomerase GyrA/ParC subunit family.</text>
</comment>
<comment type="subcellular location">
    <subcellularLocation>
        <location evidence="9">Cytoplasm</location>
    </subcellularLocation>
</comment>
<dbReference type="PANTHER" id="PTHR43493:SF5">
    <property type="entry name" value="DNA GYRASE SUBUNIT A, CHLOROPLASTIC_MITOCHONDRIAL"/>
    <property type="match status" value="1"/>
</dbReference>
<dbReference type="NCBIfam" id="NF004044">
    <property type="entry name" value="PRK05561.1"/>
    <property type="match status" value="1"/>
</dbReference>
<dbReference type="Pfam" id="PF03989">
    <property type="entry name" value="DNA_gyraseA_C"/>
    <property type="match status" value="6"/>
</dbReference>
<dbReference type="FunFam" id="2.120.10.90:FF:000004">
    <property type="entry name" value="DNA gyrase subunit A"/>
    <property type="match status" value="1"/>
</dbReference>
<dbReference type="EC" id="5.6.2.2" evidence="9"/>
<evidence type="ECO:0000256" key="10">
    <source>
        <dbReference type="PROSITE-ProRule" id="PRU01384"/>
    </source>
</evidence>
<dbReference type="InterPro" id="IPR005743">
    <property type="entry name" value="GyrA"/>
</dbReference>
<dbReference type="GO" id="GO:0005737">
    <property type="term" value="C:cytoplasm"/>
    <property type="evidence" value="ECO:0007669"/>
    <property type="project" value="UniProtKB-SubCell"/>
</dbReference>
<evidence type="ECO:0000256" key="2">
    <source>
        <dbReference type="ARBA" id="ARBA00008263"/>
    </source>
</evidence>
<gene>
    <name evidence="9" type="primary">gyrA</name>
    <name evidence="14" type="ORF">B0H94_106206</name>
</gene>
<dbReference type="NCBIfam" id="NF004043">
    <property type="entry name" value="PRK05560.1"/>
    <property type="match status" value="1"/>
</dbReference>
<evidence type="ECO:0000256" key="5">
    <source>
        <dbReference type="ARBA" id="ARBA00022840"/>
    </source>
</evidence>
<dbReference type="Pfam" id="PF00521">
    <property type="entry name" value="DNA_topoisoIV"/>
    <property type="match status" value="1"/>
</dbReference>
<keyword evidence="8 9" id="KW-0413">Isomerase</keyword>
<dbReference type="Gene3D" id="3.30.1360.40">
    <property type="match status" value="1"/>
</dbReference>
<dbReference type="AlphaFoldDB" id="A0A2P8HIA6"/>
<sequence length="825" mass="92596">MEENESRVHEININDEMQTSFLDYAMSVIVSRALPDVRDGLKPVHRRILYAMSELGITADKSYKKSARIVGDVIGKYHPHGDSAVYEAMVRMAQDFSYRYMLVDGHGNFGSVDGDSAAAMRYTEARMSKISMEMVRDINKDTIDYQENYDGAEHEPVVLPARFPNLLVNGASGIAVGMATNIPPHNLGEVIDGMLALSQDPEMNMSDLMEYIQGPDFPTGASILGRSGIRKAYETGRGSVVVRADAEIVEMSPQKQGIIVHELPYQVNKAKLVEKIAELVRDKKIEGISDLRDESDRSGMRVVIEVKKDANPNVLLNNLYKMTPLQSSFGINLLALVDGRPQVLTLKECLEHYLAHQKEVIRRRTAFELRKAEARAHILEGLRVALDHLDEVIELIRQSQTTDIARDGLMNNYDLSHDQAQAILDMRLQRLTGLEREKIENEYNELLERIADLKAILASEERVLEIIRNELTELKAQYNDARRTKIEAGEDMIEDEDLIPRQDVVITISHHGYLKRLPIDTYKSQRRGGRGIQGMGTNDDDFVEHLFTTHSHKTLLFFTNKGKMYRLKAYEIPELKRTAKGIPAINLIQLDTDEAISTVIPIDDFAEDRYLFFLTRHGIAKRTSLSAFANVRRSGLFAVNLKEMDELHGVRLTTGENELILGTKSGMAIRFHEQDVRLMGRNATGVKAMSLGAEDEVVGMDIAAEGQQVLNVTDQGYGKLTRIEEYKTQNRGGKGLKTCTLTEKTGNLVSLRVVSGDYDIMVMTVLGVIIRMKVDEISVLSRYAQGVRLIRVTGDEEVSTVAPVETSEPESEIEAAHDVDHPEED</sequence>
<evidence type="ECO:0000256" key="11">
    <source>
        <dbReference type="SAM" id="Coils"/>
    </source>
</evidence>
<dbReference type="PROSITE" id="PS52040">
    <property type="entry name" value="TOPO_IIA"/>
    <property type="match status" value="1"/>
</dbReference>
<feature type="region of interest" description="Disordered" evidence="12">
    <location>
        <begin position="800"/>
        <end position="825"/>
    </location>
</feature>
<evidence type="ECO:0000256" key="7">
    <source>
        <dbReference type="ARBA" id="ARBA00023125"/>
    </source>
</evidence>
<dbReference type="SUPFAM" id="SSF56719">
    <property type="entry name" value="Type II DNA topoisomerase"/>
    <property type="match status" value="1"/>
</dbReference>
<dbReference type="InterPro" id="IPR013760">
    <property type="entry name" value="Topo_IIA-like_dom_sf"/>
</dbReference>
<keyword evidence="7 9" id="KW-0238">DNA-binding</keyword>
<dbReference type="InterPro" id="IPR013757">
    <property type="entry name" value="Topo_IIA_A_a_sf"/>
</dbReference>
<dbReference type="Gene3D" id="1.10.268.10">
    <property type="entry name" value="Topoisomerase, domain 3"/>
    <property type="match status" value="1"/>
</dbReference>
<dbReference type="GO" id="GO:0005694">
    <property type="term" value="C:chromosome"/>
    <property type="evidence" value="ECO:0007669"/>
    <property type="project" value="InterPro"/>
</dbReference>
<proteinExistence type="inferred from homology"/>
<protein>
    <recommendedName>
        <fullName evidence="9">DNA gyrase subunit A</fullName>
        <ecNumber evidence="9">5.6.2.2</ecNumber>
    </recommendedName>
</protein>
<dbReference type="PANTHER" id="PTHR43493">
    <property type="entry name" value="DNA GYRASE/TOPOISOMERASE SUBUNIT A"/>
    <property type="match status" value="1"/>
</dbReference>
<dbReference type="GO" id="GO:0006261">
    <property type="term" value="P:DNA-templated DNA replication"/>
    <property type="evidence" value="ECO:0007669"/>
    <property type="project" value="UniProtKB-UniRule"/>
</dbReference>
<evidence type="ECO:0000313" key="15">
    <source>
        <dbReference type="Proteomes" id="UP000242310"/>
    </source>
</evidence>
<evidence type="ECO:0000259" key="13">
    <source>
        <dbReference type="PROSITE" id="PS52040"/>
    </source>
</evidence>
<feature type="domain" description="Topo IIA-type catalytic" evidence="13">
    <location>
        <begin position="34"/>
        <end position="498"/>
    </location>
</feature>
<dbReference type="GO" id="GO:0006265">
    <property type="term" value="P:DNA topological change"/>
    <property type="evidence" value="ECO:0007669"/>
    <property type="project" value="UniProtKB-UniRule"/>
</dbReference>
<keyword evidence="4 9" id="KW-0547">Nucleotide-binding</keyword>
<keyword evidence="11" id="KW-0175">Coiled coil</keyword>
<reference evidence="14 15" key="1">
    <citation type="submission" date="2018-03" db="EMBL/GenBank/DDBJ databases">
        <title>Genomic Encyclopedia of Type Strains, Phase III (KMG-III): the genomes of soil and plant-associated and newly described type strains.</title>
        <authorList>
            <person name="Whitman W."/>
        </authorList>
    </citation>
    <scope>NUCLEOTIDE SEQUENCE [LARGE SCALE GENOMIC DNA]</scope>
    <source>
        <strain evidence="14 15">CGMCC 1.07653</strain>
    </source>
</reference>
<keyword evidence="3 9" id="KW-0963">Cytoplasm</keyword>
<keyword evidence="6 9" id="KW-0799">Topoisomerase</keyword>
<dbReference type="Proteomes" id="UP000242310">
    <property type="component" value="Unassembled WGS sequence"/>
</dbReference>
<name>A0A2P8HIA6_9BACI</name>
<dbReference type="GO" id="GO:0034335">
    <property type="term" value="F:DNA negative supercoiling activity"/>
    <property type="evidence" value="ECO:0007669"/>
    <property type="project" value="UniProtKB-ARBA"/>
</dbReference>
<dbReference type="InterPro" id="IPR013758">
    <property type="entry name" value="Topo_IIA_A/C_ab"/>
</dbReference>
<evidence type="ECO:0000313" key="14">
    <source>
        <dbReference type="EMBL" id="PSL45948.1"/>
    </source>
</evidence>
<keyword evidence="5 9" id="KW-0067">ATP-binding</keyword>
<dbReference type="FunFam" id="3.90.199.10:FF:000001">
    <property type="entry name" value="DNA gyrase subunit A"/>
    <property type="match status" value="1"/>
</dbReference>
<dbReference type="NCBIfam" id="TIGR01063">
    <property type="entry name" value="gyrA"/>
    <property type="match status" value="1"/>
</dbReference>